<reference evidence="1 2" key="1">
    <citation type="submission" date="2024-02" db="EMBL/GenBank/DDBJ databases">
        <authorList>
            <person name="Vignale AGUSTIN F."/>
            <person name="Sosa J E."/>
            <person name="Modenutti C."/>
        </authorList>
    </citation>
    <scope>NUCLEOTIDE SEQUENCE [LARGE SCALE GENOMIC DNA]</scope>
</reference>
<organism evidence="1 2">
    <name type="scientific">Ilex paraguariensis</name>
    <name type="common">yerba mate</name>
    <dbReference type="NCBI Taxonomy" id="185542"/>
    <lineage>
        <taxon>Eukaryota</taxon>
        <taxon>Viridiplantae</taxon>
        <taxon>Streptophyta</taxon>
        <taxon>Embryophyta</taxon>
        <taxon>Tracheophyta</taxon>
        <taxon>Spermatophyta</taxon>
        <taxon>Magnoliopsida</taxon>
        <taxon>eudicotyledons</taxon>
        <taxon>Gunneridae</taxon>
        <taxon>Pentapetalae</taxon>
        <taxon>asterids</taxon>
        <taxon>campanulids</taxon>
        <taxon>Aquifoliales</taxon>
        <taxon>Aquifoliaceae</taxon>
        <taxon>Ilex</taxon>
    </lineage>
</organism>
<dbReference type="Proteomes" id="UP001642360">
    <property type="component" value="Unassembled WGS sequence"/>
</dbReference>
<gene>
    <name evidence="1" type="ORF">ILEXP_LOCUS29074</name>
</gene>
<protein>
    <submittedName>
        <fullName evidence="1">Uncharacterized protein</fullName>
    </submittedName>
</protein>
<sequence>MLKNHIVEEFCQIIARFKAGLRANIKAEILGQPLYNVEHAFQVTLGTEMYLNFLHQVSTSRVSFSQKGKIQCYLNSNVQLEKINQKQPKATIDRIIQDERNQVEESTQSQATTLLTCPKAKVKSEYPDNFFVVEPDKMKNLATSIESNESLEMSMLLPKSSEIVPKVLLGEIVPINDFQPTTMMFQELDLFASFKDLHEESPMLLSIHFVPLIDFIIPENFNDTIKGINFQIFSLFLQLEKKMKYHLNAFQRQLHIQVQRF</sequence>
<name>A0ABC8ST28_9AQUA</name>
<accession>A0ABC8ST28</accession>
<evidence type="ECO:0000313" key="1">
    <source>
        <dbReference type="EMBL" id="CAK9160319.1"/>
    </source>
</evidence>
<keyword evidence="2" id="KW-1185">Reference proteome</keyword>
<comment type="caution">
    <text evidence="1">The sequence shown here is derived from an EMBL/GenBank/DDBJ whole genome shotgun (WGS) entry which is preliminary data.</text>
</comment>
<dbReference type="EMBL" id="CAUOFW020003502">
    <property type="protein sequence ID" value="CAK9160319.1"/>
    <property type="molecule type" value="Genomic_DNA"/>
</dbReference>
<evidence type="ECO:0000313" key="2">
    <source>
        <dbReference type="Proteomes" id="UP001642360"/>
    </source>
</evidence>
<dbReference type="AlphaFoldDB" id="A0ABC8ST28"/>
<proteinExistence type="predicted"/>